<comment type="caution">
    <text evidence="2">The sequence shown here is derived from an EMBL/GenBank/DDBJ whole genome shotgun (WGS) entry which is preliminary data.</text>
</comment>
<dbReference type="Pfam" id="PF00583">
    <property type="entry name" value="Acetyltransf_1"/>
    <property type="match status" value="1"/>
</dbReference>
<organism evidence="2 3">
    <name type="scientific">Weissella ceti</name>
    <dbReference type="NCBI Taxonomy" id="759620"/>
    <lineage>
        <taxon>Bacteria</taxon>
        <taxon>Bacillati</taxon>
        <taxon>Bacillota</taxon>
        <taxon>Bacilli</taxon>
        <taxon>Lactobacillales</taxon>
        <taxon>Lactobacillaceae</taxon>
        <taxon>Weissella</taxon>
    </lineage>
</organism>
<name>A0ABT3E5Q2_9LACO</name>
<dbReference type="Proteomes" id="UP001526225">
    <property type="component" value="Unassembled WGS sequence"/>
</dbReference>
<accession>A0ABT3E5Q2</accession>
<keyword evidence="3" id="KW-1185">Reference proteome</keyword>
<feature type="domain" description="N-acetyltransferase" evidence="1">
    <location>
        <begin position="1"/>
        <end position="148"/>
    </location>
</feature>
<dbReference type="Gene3D" id="3.40.630.30">
    <property type="match status" value="1"/>
</dbReference>
<dbReference type="InterPro" id="IPR016181">
    <property type="entry name" value="Acyl_CoA_acyltransferase"/>
</dbReference>
<dbReference type="CDD" id="cd04301">
    <property type="entry name" value="NAT_SF"/>
    <property type="match status" value="1"/>
</dbReference>
<evidence type="ECO:0000259" key="1">
    <source>
        <dbReference type="PROSITE" id="PS51186"/>
    </source>
</evidence>
<gene>
    <name evidence="2" type="ORF">OIT44_06715</name>
</gene>
<reference evidence="2 3" key="1">
    <citation type="submission" date="2022-10" db="EMBL/GenBank/DDBJ databases">
        <title>Weissella fermenti sp. nov., isolated from fermented cabbage.</title>
        <authorList>
            <person name="Lee J.K."/>
            <person name="Baek J.H."/>
            <person name="Choi D.G."/>
            <person name="Kim J.M."/>
            <person name="Jeon C.O."/>
        </authorList>
    </citation>
    <scope>NUCLEOTIDE SEQUENCE [LARGE SCALE GENOMIC DNA]</scope>
    <source>
        <strain evidence="2 3">KACC 18534</strain>
    </source>
</reference>
<dbReference type="SUPFAM" id="SSF55729">
    <property type="entry name" value="Acyl-CoA N-acyltransferases (Nat)"/>
    <property type="match status" value="1"/>
</dbReference>
<protein>
    <submittedName>
        <fullName evidence="2">N-acetyltransferase</fullName>
    </submittedName>
</protein>
<proteinExistence type="predicted"/>
<dbReference type="RefSeq" id="WP_213408112.1">
    <property type="nucleotide sequence ID" value="NZ_CP074441.1"/>
</dbReference>
<dbReference type="InterPro" id="IPR000182">
    <property type="entry name" value="GNAT_dom"/>
</dbReference>
<sequence>MEIKLAQPEMFEQIDQLLRDAFTNSDHGYSGEAELTQALRESDTPTIELIAWDENIVKGHALLSEAMVGNTKGLVLAPIAVRVANQKEGIGSALMDELDEIAADNDYAFISILGDAYYTQFGYSPAAVIDVLPPMDVPSEYFHIKPFGPVDTGTLVYAPEFGI</sequence>
<dbReference type="EMBL" id="JAOZFE010000009">
    <property type="protein sequence ID" value="MCW0953741.1"/>
    <property type="molecule type" value="Genomic_DNA"/>
</dbReference>
<evidence type="ECO:0000313" key="3">
    <source>
        <dbReference type="Proteomes" id="UP001526225"/>
    </source>
</evidence>
<dbReference type="PROSITE" id="PS51186">
    <property type="entry name" value="GNAT"/>
    <property type="match status" value="1"/>
</dbReference>
<evidence type="ECO:0000313" key="2">
    <source>
        <dbReference type="EMBL" id="MCW0953741.1"/>
    </source>
</evidence>